<sequence length="142" mass="15456">MDRAEIGELVHRFFRALDERRFTPGWTAGLLTDDARMETPLGYSRGAAAVRATEEALGRYDRTQHLASGIIADVDTTATASWNALMVHVRGDAPFMVGGRFEAGLRRTAGGWRFDRMAVRAIWTQGEPPAAVTAGPTAPRVG</sequence>
<evidence type="ECO:0000313" key="3">
    <source>
        <dbReference type="Proteomes" id="UP000320481"/>
    </source>
</evidence>
<reference evidence="2" key="1">
    <citation type="journal article" date="2019" name="Microbiol. Resour. Announc.">
        <title>Draft Genomic Sequences of Streptomyces misionensis and Streptomyces albidoflavus, bacteria applied for phytopathogen biocontrol.</title>
        <authorList>
            <person name="Pylro V."/>
            <person name="Dias A."/>
            <person name="Andreote F."/>
            <person name="Varani A."/>
            <person name="Andreote C."/>
            <person name="Bernardo E."/>
            <person name="Martins T."/>
        </authorList>
    </citation>
    <scope>NUCLEOTIDE SEQUENCE [LARGE SCALE GENOMIC DNA]</scope>
    <source>
        <strain evidence="2">66</strain>
    </source>
</reference>
<keyword evidence="3" id="KW-1185">Reference proteome</keyword>
<dbReference type="EMBL" id="VOGW01000199">
    <property type="protein sequence ID" value="TWV30500.1"/>
    <property type="molecule type" value="Genomic_DNA"/>
</dbReference>
<dbReference type="SUPFAM" id="SSF54427">
    <property type="entry name" value="NTF2-like"/>
    <property type="match status" value="1"/>
</dbReference>
<accession>A0A5C6IN96</accession>
<dbReference type="InterPro" id="IPR037401">
    <property type="entry name" value="SnoaL-like"/>
</dbReference>
<dbReference type="AlphaFoldDB" id="A0A5C6IN96"/>
<organism evidence="2 3">
    <name type="scientific">Streptomyces misionensis</name>
    <dbReference type="NCBI Taxonomy" id="67331"/>
    <lineage>
        <taxon>Bacteria</taxon>
        <taxon>Bacillati</taxon>
        <taxon>Actinomycetota</taxon>
        <taxon>Actinomycetes</taxon>
        <taxon>Kitasatosporales</taxon>
        <taxon>Streptomycetaceae</taxon>
        <taxon>Streptomyces</taxon>
    </lineage>
</organism>
<evidence type="ECO:0000313" key="2">
    <source>
        <dbReference type="EMBL" id="TWV30500.1"/>
    </source>
</evidence>
<dbReference type="Pfam" id="PF13577">
    <property type="entry name" value="SnoaL_4"/>
    <property type="match status" value="1"/>
</dbReference>
<dbReference type="Proteomes" id="UP000320481">
    <property type="component" value="Unassembled WGS sequence"/>
</dbReference>
<evidence type="ECO:0000259" key="1">
    <source>
        <dbReference type="Pfam" id="PF13577"/>
    </source>
</evidence>
<protein>
    <submittedName>
        <fullName evidence="2">Nuclear transport factor 2 family protein</fullName>
    </submittedName>
</protein>
<dbReference type="Gene3D" id="3.10.450.50">
    <property type="match status" value="1"/>
</dbReference>
<proteinExistence type="predicted"/>
<gene>
    <name evidence="2" type="ORF">FRZ03_36895</name>
</gene>
<dbReference type="InterPro" id="IPR032710">
    <property type="entry name" value="NTF2-like_dom_sf"/>
</dbReference>
<feature type="domain" description="SnoaL-like" evidence="1">
    <location>
        <begin position="2"/>
        <end position="117"/>
    </location>
</feature>
<name>A0A5C6IN96_9ACTN</name>
<comment type="caution">
    <text evidence="2">The sequence shown here is derived from an EMBL/GenBank/DDBJ whole genome shotgun (WGS) entry which is preliminary data.</text>
</comment>